<name>A0AAU9PFL6_9ASTR</name>
<reference evidence="1 2" key="1">
    <citation type="submission" date="2022-01" db="EMBL/GenBank/DDBJ databases">
        <authorList>
            <person name="Xiong W."/>
            <person name="Schranz E."/>
        </authorList>
    </citation>
    <scope>NUCLEOTIDE SEQUENCE [LARGE SCALE GENOMIC DNA]</scope>
</reference>
<sequence>MALIAATPTDGVDSMFSQRVPTPCLQHDAKFYNMFIISSYSLNIGGGWDGCKLRADCRSSTIHRGFPSRCRRNQLEERSKADQQLVWVFGFEPCGMCDLILRIRHSFYRWRWRGNVLHEKRFKTNQQSSLHNHNHLKEFSS</sequence>
<accession>A0AAU9PFL6</accession>
<keyword evidence="2" id="KW-1185">Reference proteome</keyword>
<dbReference type="AlphaFoldDB" id="A0AAU9PFL6"/>
<evidence type="ECO:0000313" key="2">
    <source>
        <dbReference type="Proteomes" id="UP001157418"/>
    </source>
</evidence>
<dbReference type="EMBL" id="CAKMRJ010005634">
    <property type="protein sequence ID" value="CAH1448566.1"/>
    <property type="molecule type" value="Genomic_DNA"/>
</dbReference>
<dbReference type="Proteomes" id="UP001157418">
    <property type="component" value="Unassembled WGS sequence"/>
</dbReference>
<evidence type="ECO:0000313" key="1">
    <source>
        <dbReference type="EMBL" id="CAH1448566.1"/>
    </source>
</evidence>
<organism evidence="1 2">
    <name type="scientific">Lactuca virosa</name>
    <dbReference type="NCBI Taxonomy" id="75947"/>
    <lineage>
        <taxon>Eukaryota</taxon>
        <taxon>Viridiplantae</taxon>
        <taxon>Streptophyta</taxon>
        <taxon>Embryophyta</taxon>
        <taxon>Tracheophyta</taxon>
        <taxon>Spermatophyta</taxon>
        <taxon>Magnoliopsida</taxon>
        <taxon>eudicotyledons</taxon>
        <taxon>Gunneridae</taxon>
        <taxon>Pentapetalae</taxon>
        <taxon>asterids</taxon>
        <taxon>campanulids</taxon>
        <taxon>Asterales</taxon>
        <taxon>Asteraceae</taxon>
        <taxon>Cichorioideae</taxon>
        <taxon>Cichorieae</taxon>
        <taxon>Lactucinae</taxon>
        <taxon>Lactuca</taxon>
    </lineage>
</organism>
<proteinExistence type="predicted"/>
<gene>
    <name evidence="1" type="ORF">LVIROSA_LOCUS34099</name>
</gene>
<comment type="caution">
    <text evidence="1">The sequence shown here is derived from an EMBL/GenBank/DDBJ whole genome shotgun (WGS) entry which is preliminary data.</text>
</comment>
<protein>
    <submittedName>
        <fullName evidence="1">Uncharacterized protein</fullName>
    </submittedName>
</protein>